<reference evidence="1" key="1">
    <citation type="journal article" date="2015" name="Nature">
        <title>Complex archaea that bridge the gap between prokaryotes and eukaryotes.</title>
        <authorList>
            <person name="Spang A."/>
            <person name="Saw J.H."/>
            <person name="Jorgensen S.L."/>
            <person name="Zaremba-Niedzwiedzka K."/>
            <person name="Martijn J."/>
            <person name="Lind A.E."/>
            <person name="van Eijk R."/>
            <person name="Schleper C."/>
            <person name="Guy L."/>
            <person name="Ettema T.J."/>
        </authorList>
    </citation>
    <scope>NUCLEOTIDE SEQUENCE</scope>
</reference>
<dbReference type="EMBL" id="LAZR01005763">
    <property type="protein sequence ID" value="KKM97312.1"/>
    <property type="molecule type" value="Genomic_DNA"/>
</dbReference>
<evidence type="ECO:0000313" key="1">
    <source>
        <dbReference type="EMBL" id="KKM97312.1"/>
    </source>
</evidence>
<comment type="caution">
    <text evidence="1">The sequence shown here is derived from an EMBL/GenBank/DDBJ whole genome shotgun (WGS) entry which is preliminary data.</text>
</comment>
<gene>
    <name evidence="1" type="ORF">LCGC14_1169340</name>
</gene>
<sequence length="230" mass="26936">MLTQVEYPLNDNDYEEYILEEVKDQENGWECSFNRGTCFYIPKPSPIVPERAMVVRLYPGGLGFLIRGIFLNGRKVRYLTSEEQDEKNHQDSLLSKEEKRQEFEKGKGDYFERIGLLPEQFQRRIAKFQITNPDFDWDFGSYELFCCEQAVVIAETLKRVTILEAWKDKPFEEQRMECPELSDDHSGNTFGMAVRLAHWWLSDMKEMVVKEHGALTPLVGCKDYGCPHNE</sequence>
<accession>A0A0F9PVV1</accession>
<dbReference type="AlphaFoldDB" id="A0A0F9PVV1"/>
<proteinExistence type="predicted"/>
<protein>
    <submittedName>
        <fullName evidence="1">Uncharacterized protein</fullName>
    </submittedName>
</protein>
<name>A0A0F9PVV1_9ZZZZ</name>
<organism evidence="1">
    <name type="scientific">marine sediment metagenome</name>
    <dbReference type="NCBI Taxonomy" id="412755"/>
    <lineage>
        <taxon>unclassified sequences</taxon>
        <taxon>metagenomes</taxon>
        <taxon>ecological metagenomes</taxon>
    </lineage>
</organism>